<reference evidence="2" key="1">
    <citation type="submission" date="2021-01" db="EMBL/GenBank/DDBJ databases">
        <authorList>
            <person name="Kaushik A."/>
        </authorList>
    </citation>
    <scope>NUCLEOTIDE SEQUENCE</scope>
    <source>
        <strain evidence="2">AG4-RS23</strain>
    </source>
</reference>
<protein>
    <submittedName>
        <fullName evidence="2">Uncharacterized protein</fullName>
    </submittedName>
</protein>
<name>A0A8H3HSU0_9AGAM</name>
<evidence type="ECO:0000313" key="2">
    <source>
        <dbReference type="EMBL" id="CAE6532528.1"/>
    </source>
</evidence>
<dbReference type="EMBL" id="CAJMWY010004456">
    <property type="protein sequence ID" value="CAE6532528.1"/>
    <property type="molecule type" value="Genomic_DNA"/>
</dbReference>
<evidence type="ECO:0000256" key="1">
    <source>
        <dbReference type="SAM" id="MobiDB-lite"/>
    </source>
</evidence>
<dbReference type="Proteomes" id="UP000663861">
    <property type="component" value="Unassembled WGS sequence"/>
</dbReference>
<evidence type="ECO:0000313" key="3">
    <source>
        <dbReference type="Proteomes" id="UP000663861"/>
    </source>
</evidence>
<comment type="caution">
    <text evidence="2">The sequence shown here is derived from an EMBL/GenBank/DDBJ whole genome shotgun (WGS) entry which is preliminary data.</text>
</comment>
<sequence length="248" mass="28489">MRNGPKHEIQRGMLHAVLAGQALFRGQEHICLATVSAKVNFHDAKHSQYYPLMIEFCNVYYPFRNARFYGDGVRPPNGVHILRRTLTILYSHFYQYGVRYGSAHHLRGYSSHFGYIHNHEPVIIKGIYATTVAVGDREFTFIGVMVRWFIAPAQQPVFPWDHWNELLEIGAWEYRRFGPVVAVLLSAFTGVFAMSDIQMSYGHYTLTFAMIKTRPEDLVKGYINHNPPDEDKDDNGSDAGDIEDMDKD</sequence>
<gene>
    <name evidence="2" type="ORF">RDB_LOCUS177221</name>
</gene>
<organism evidence="2 3">
    <name type="scientific">Rhizoctonia solani</name>
    <dbReference type="NCBI Taxonomy" id="456999"/>
    <lineage>
        <taxon>Eukaryota</taxon>
        <taxon>Fungi</taxon>
        <taxon>Dikarya</taxon>
        <taxon>Basidiomycota</taxon>
        <taxon>Agaricomycotina</taxon>
        <taxon>Agaricomycetes</taxon>
        <taxon>Cantharellales</taxon>
        <taxon>Ceratobasidiaceae</taxon>
        <taxon>Rhizoctonia</taxon>
    </lineage>
</organism>
<proteinExistence type="predicted"/>
<dbReference type="AlphaFoldDB" id="A0A8H3HSU0"/>
<feature type="region of interest" description="Disordered" evidence="1">
    <location>
        <begin position="222"/>
        <end position="248"/>
    </location>
</feature>
<accession>A0A8H3HSU0</accession>